<dbReference type="PANTHER" id="PTHR33498:SF1">
    <property type="entry name" value="TRANSPOSASE FOR INSERTION SEQUENCE ELEMENT IS1557"/>
    <property type="match status" value="1"/>
</dbReference>
<accession>A0ABV4C1T5</accession>
<dbReference type="Pfam" id="PF13542">
    <property type="entry name" value="HTH_Tnp_ISL3"/>
    <property type="match status" value="1"/>
</dbReference>
<dbReference type="PANTHER" id="PTHR33498">
    <property type="entry name" value="TRANSPOSASE FOR INSERTION SEQUENCE ELEMENT IS1557"/>
    <property type="match status" value="1"/>
</dbReference>
<dbReference type="Proteomes" id="UP001564760">
    <property type="component" value="Unassembled WGS sequence"/>
</dbReference>
<evidence type="ECO:0000259" key="2">
    <source>
        <dbReference type="Pfam" id="PF14690"/>
    </source>
</evidence>
<comment type="caution">
    <text evidence="3">The sequence shown here is derived from an EMBL/GenBank/DDBJ whole genome shotgun (WGS) entry which is preliminary data.</text>
</comment>
<feature type="domain" description="Transposase IS204/IS1001/IS1096/IS1165 zinc-finger" evidence="2">
    <location>
        <begin position="43"/>
        <end position="87"/>
    </location>
</feature>
<gene>
    <name evidence="3" type="ORF">AB8998_16475</name>
</gene>
<feature type="domain" description="Transposase IS204/IS1001/IS1096/IS1165 helix-turn-helix" evidence="1">
    <location>
        <begin position="93"/>
        <end position="142"/>
    </location>
</feature>
<keyword evidence="4" id="KW-1185">Reference proteome</keyword>
<dbReference type="InterPro" id="IPR032877">
    <property type="entry name" value="Transposase_HTH"/>
</dbReference>
<evidence type="ECO:0000313" key="3">
    <source>
        <dbReference type="EMBL" id="MEY8016475.1"/>
    </source>
</evidence>
<dbReference type="RefSeq" id="WP_369738833.1">
    <property type="nucleotide sequence ID" value="NZ_JBGEDP010000001.1"/>
</dbReference>
<dbReference type="EMBL" id="JBGEDP010000001">
    <property type="protein sequence ID" value="MEY8016475.1"/>
    <property type="molecule type" value="Genomic_DNA"/>
</dbReference>
<proteinExistence type="predicted"/>
<dbReference type="Pfam" id="PF14690">
    <property type="entry name" value="Zn_ribbon_ISL3"/>
    <property type="match status" value="1"/>
</dbReference>
<organism evidence="3 4">
    <name type="scientific">Mycobacterium servetii</name>
    <dbReference type="NCBI Taxonomy" id="3237418"/>
    <lineage>
        <taxon>Bacteria</taxon>
        <taxon>Bacillati</taxon>
        <taxon>Actinomycetota</taxon>
        <taxon>Actinomycetes</taxon>
        <taxon>Mycobacteriales</taxon>
        <taxon>Mycobacteriaceae</taxon>
        <taxon>Mycobacterium</taxon>
    </lineage>
</organism>
<evidence type="ECO:0000313" key="4">
    <source>
        <dbReference type="Proteomes" id="UP001564760"/>
    </source>
</evidence>
<name>A0ABV4C1T5_9MYCO</name>
<dbReference type="InterPro" id="IPR047951">
    <property type="entry name" value="Transpos_ISL3"/>
</dbReference>
<sequence length="189" mass="20988">MRDTELYRHLLGLVAPWEVQRVELSAQEGRVDVWVVHPGRTRFACPDCERELSVYDHGEERAWRHLDSCAFLTFLHASPPRVACPEHGVHQVRLPWAEPHSRFTMLFERLAIDVLAACDVAAAAGLLRVSWDEAWHLMDRAVARGLAAKPLVAPAHVGVDEKAAGKGQDYITVVSDLDAGTVEPVTISV</sequence>
<dbReference type="InterPro" id="IPR029261">
    <property type="entry name" value="Transposase_Znf"/>
</dbReference>
<evidence type="ECO:0000259" key="1">
    <source>
        <dbReference type="Pfam" id="PF13542"/>
    </source>
</evidence>
<protein>
    <submittedName>
        <fullName evidence="3">Helix-turn-helix domain-containing protein</fullName>
    </submittedName>
</protein>
<reference evidence="3 4" key="1">
    <citation type="submission" date="2024-08" db="EMBL/GenBank/DDBJ databases">
        <title>Mycobacterium servetensis sp. nov., a novel rapid-growing mycobacterial species recovered from a human patient in Zaragoza, Spain.</title>
        <authorList>
            <person name="Tristancho-Baro A.I."/>
            <person name="Buenestado-Serrano S."/>
            <person name="Garcia De Viedma D."/>
            <person name="Milagro-Beamonte A."/>
            <person name="Burillo N."/>
            <person name="Sanz S."/>
            <person name="Lopez-Calleja A.I."/>
            <person name="Penas-Utrilla D."/>
            <person name="Guardingo M."/>
            <person name="Garcia M.J."/>
            <person name="Vinuelas-Bayon J."/>
        </authorList>
    </citation>
    <scope>NUCLEOTIDE SEQUENCE [LARGE SCALE GENOMIC DNA]</scope>
    <source>
        <strain evidence="4">HUMS_12744610</strain>
    </source>
</reference>